<dbReference type="GO" id="GO:0006310">
    <property type="term" value="P:DNA recombination"/>
    <property type="evidence" value="ECO:0007669"/>
    <property type="project" value="UniProtKB-KW"/>
</dbReference>
<dbReference type="EMBL" id="JNHN01000163">
    <property type="protein sequence ID" value="KDS51993.1"/>
    <property type="molecule type" value="Genomic_DNA"/>
</dbReference>
<dbReference type="PROSITE" id="PS51898">
    <property type="entry name" value="TYR_RECOMBINASE"/>
    <property type="match status" value="1"/>
</dbReference>
<dbReference type="InterPro" id="IPR011010">
    <property type="entry name" value="DNA_brk_join_enz"/>
</dbReference>
<dbReference type="InterPro" id="IPR050090">
    <property type="entry name" value="Tyrosine_recombinase_XerCD"/>
</dbReference>
<dbReference type="SUPFAM" id="SSF56349">
    <property type="entry name" value="DNA breaking-rejoining enzymes"/>
    <property type="match status" value="1"/>
</dbReference>
<accession>A0A078S4Q4</accession>
<protein>
    <submittedName>
        <fullName evidence="8">Phage integrase family protein</fullName>
    </submittedName>
</protein>
<dbReference type="GO" id="GO:0003677">
    <property type="term" value="F:DNA binding"/>
    <property type="evidence" value="ECO:0007669"/>
    <property type="project" value="UniProtKB-UniRule"/>
</dbReference>
<evidence type="ECO:0000313" key="8">
    <source>
        <dbReference type="EMBL" id="KDS51993.1"/>
    </source>
</evidence>
<evidence type="ECO:0000256" key="3">
    <source>
        <dbReference type="ARBA" id="ARBA00023125"/>
    </source>
</evidence>
<dbReference type="InterPro" id="IPR044068">
    <property type="entry name" value="CB"/>
</dbReference>
<comment type="similarity">
    <text evidence="1">Belongs to the 'phage' integrase family.</text>
</comment>
<proteinExistence type="inferred from homology"/>
<dbReference type="InterPro" id="IPR013762">
    <property type="entry name" value="Integrase-like_cat_sf"/>
</dbReference>
<dbReference type="InterPro" id="IPR002104">
    <property type="entry name" value="Integrase_catalytic"/>
</dbReference>
<evidence type="ECO:0000313" key="9">
    <source>
        <dbReference type="Proteomes" id="UP000028013"/>
    </source>
</evidence>
<keyword evidence="4" id="KW-0233">DNA recombination</keyword>
<evidence type="ECO:0000256" key="4">
    <source>
        <dbReference type="ARBA" id="ARBA00023172"/>
    </source>
</evidence>
<dbReference type="InterPro" id="IPR010998">
    <property type="entry name" value="Integrase_recombinase_N"/>
</dbReference>
<feature type="domain" description="Tyr recombinase" evidence="6">
    <location>
        <begin position="198"/>
        <end position="381"/>
    </location>
</feature>
<dbReference type="PANTHER" id="PTHR30349:SF64">
    <property type="entry name" value="PROPHAGE INTEGRASE INTD-RELATED"/>
    <property type="match status" value="1"/>
</dbReference>
<dbReference type="PANTHER" id="PTHR30349">
    <property type="entry name" value="PHAGE INTEGRASE-RELATED"/>
    <property type="match status" value="1"/>
</dbReference>
<dbReference type="Gene3D" id="1.10.150.130">
    <property type="match status" value="1"/>
</dbReference>
<dbReference type="AlphaFoldDB" id="A0A078S4Q4"/>
<reference evidence="8 9" key="1">
    <citation type="submission" date="2014-04" db="EMBL/GenBank/DDBJ databases">
        <authorList>
            <person name="Sears C."/>
            <person name="Carroll K."/>
            <person name="Sack B.R."/>
            <person name="Qadri F."/>
            <person name="Myers L.L."/>
            <person name="Chung G.-T."/>
            <person name="Escheverria P."/>
            <person name="Fraser C.M."/>
            <person name="Sadzewicz L."/>
            <person name="Shefchek K.A."/>
            <person name="Tallon L."/>
            <person name="Das S.P."/>
            <person name="Daugherty S."/>
            <person name="Mongodin E.F."/>
        </authorList>
    </citation>
    <scope>NUCLEOTIDE SEQUENCE [LARGE SCALE GENOMIC DNA]</scope>
    <source>
        <strain evidence="8 9">3978 T3 ii</strain>
    </source>
</reference>
<gene>
    <name evidence="8" type="ORF">M094_0242</name>
</gene>
<evidence type="ECO:0000256" key="1">
    <source>
        <dbReference type="ARBA" id="ARBA00008857"/>
    </source>
</evidence>
<keyword evidence="3 5" id="KW-0238">DNA-binding</keyword>
<dbReference type="PATRIC" id="fig|1339349.3.peg.1511"/>
<organism evidence="8 9">
    <name type="scientific">Bacteroides uniformis str. 3978 T3 ii</name>
    <dbReference type="NCBI Taxonomy" id="1339349"/>
    <lineage>
        <taxon>Bacteria</taxon>
        <taxon>Pseudomonadati</taxon>
        <taxon>Bacteroidota</taxon>
        <taxon>Bacteroidia</taxon>
        <taxon>Bacteroidales</taxon>
        <taxon>Bacteroidaceae</taxon>
        <taxon>Bacteroides</taxon>
    </lineage>
</organism>
<dbReference type="Pfam" id="PF00589">
    <property type="entry name" value="Phage_integrase"/>
    <property type="match status" value="1"/>
</dbReference>
<dbReference type="Gene3D" id="1.10.443.10">
    <property type="entry name" value="Intergrase catalytic core"/>
    <property type="match status" value="1"/>
</dbReference>
<name>A0A078S4Q4_BACUN</name>
<dbReference type="PROSITE" id="PS51900">
    <property type="entry name" value="CB"/>
    <property type="match status" value="1"/>
</dbReference>
<dbReference type="CDD" id="cd00397">
    <property type="entry name" value="DNA_BRE_C"/>
    <property type="match status" value="1"/>
</dbReference>
<evidence type="ECO:0000256" key="5">
    <source>
        <dbReference type="PROSITE-ProRule" id="PRU01248"/>
    </source>
</evidence>
<feature type="domain" description="Core-binding (CB)" evidence="7">
    <location>
        <begin position="83"/>
        <end position="175"/>
    </location>
</feature>
<comment type="caution">
    <text evidence="8">The sequence shown here is derived from an EMBL/GenBank/DDBJ whole genome shotgun (WGS) entry which is preliminary data.</text>
</comment>
<dbReference type="GO" id="GO:0015074">
    <property type="term" value="P:DNA integration"/>
    <property type="evidence" value="ECO:0007669"/>
    <property type="project" value="UniProtKB-KW"/>
</dbReference>
<evidence type="ECO:0000259" key="7">
    <source>
        <dbReference type="PROSITE" id="PS51900"/>
    </source>
</evidence>
<evidence type="ECO:0000259" key="6">
    <source>
        <dbReference type="PROSITE" id="PS51898"/>
    </source>
</evidence>
<dbReference type="RefSeq" id="WP_035449745.1">
    <property type="nucleotide sequence ID" value="NZ_JNHN01000163.1"/>
</dbReference>
<evidence type="ECO:0000256" key="2">
    <source>
        <dbReference type="ARBA" id="ARBA00022908"/>
    </source>
</evidence>
<keyword evidence="2" id="KW-0229">DNA integration</keyword>
<sequence>MSNCQQVKSYTPPVLHTGKDWYIDFYAFCPATGAMKRKKFKLNYIDSIKERRKYAKDFMNRISEKLAVGWNPWIEQESGSAYMLFSEVIDRYRTFLAKMLRDGRYRQETIKSYSSYLRNMETFNEEKKVPITYIYQFDKDFCVLLLDEVYITRDNTAFTRDNYLGFLKSFSTFCLSHNYITKNPTEGISSLGRRGKKKIRCVIEEDKLQKIHGYLLEKNPYMLLASYILYYCFIRPAEMTRLKLKNISLARQTIFVEDTISKNRKDGTITLPTKVIHLMLDLKIFDYPGDYYLFSDGLKPGKRERTEKMFRDWWARHVRKDLKLSAKYKFYSLKDTGITNMLRHYDVLSVRDQARHSSILMTDIYTPHDIQEANSLIKNYDGIF</sequence>
<dbReference type="Proteomes" id="UP000028013">
    <property type="component" value="Unassembled WGS sequence"/>
</dbReference>